<gene>
    <name evidence="1" type="ORF">FOM92_06080</name>
</gene>
<dbReference type="InterPro" id="IPR010869">
    <property type="entry name" value="DUF1501"/>
</dbReference>
<dbReference type="PANTHER" id="PTHR43737:SF1">
    <property type="entry name" value="DUF1501 DOMAIN-CONTAINING PROTEIN"/>
    <property type="match status" value="1"/>
</dbReference>
<evidence type="ECO:0000313" key="2">
    <source>
        <dbReference type="Proteomes" id="UP000320160"/>
    </source>
</evidence>
<protein>
    <submittedName>
        <fullName evidence="1">DUF1501 domain-containing protein</fullName>
    </submittedName>
</protein>
<dbReference type="Pfam" id="PF07394">
    <property type="entry name" value="DUF1501"/>
    <property type="match status" value="1"/>
</dbReference>
<dbReference type="AlphaFoldDB" id="A0A553WJQ8"/>
<keyword evidence="2" id="KW-1185">Reference proteome</keyword>
<dbReference type="RefSeq" id="WP_143775872.1">
    <property type="nucleotide sequence ID" value="NZ_VKKU01000001.1"/>
</dbReference>
<sequence>MLNRRFFVASGVLGLGAAVFPGVGWAAPGTNKKFVFIIQRGAADGLAALAPTGDPDFLRARGEQAEEAAAGTKLDSMFALHPAMTESAKLFVLKQASFAHALASGYRERSHFDAQNILESGADRPYGREDGWLGRLLTLLPQDDAKGLAVAPAVPLAMRGPVSANSYAPSRLPDVDPDLMTRLTGLYAEDAQLSALWDGAQATESMAGAPADQTLKGGAALGQMTAGLMQGPNGARVVMLETNGWDTHFQQKGRLNGALGQLDALIGSLRDGLGAEWTNTLVMVATEFGRTVAFNGTGGTDHGTASAAMLFGGVLTNGGRIKSDWPGLKPSQLYEGRDLKPTMRFELFASEAVAQHYGLDPVKTRAKLFPDFA</sequence>
<name>A0A553WJQ8_9SPHN</name>
<reference evidence="1 2" key="1">
    <citation type="submission" date="2019-07" db="EMBL/GenBank/DDBJ databases">
        <authorList>
            <person name="Park M."/>
        </authorList>
    </citation>
    <scope>NUCLEOTIDE SEQUENCE [LARGE SCALE GENOMIC DNA]</scope>
    <source>
        <strain evidence="1 2">KCTC32445</strain>
    </source>
</reference>
<comment type="caution">
    <text evidence="1">The sequence shown here is derived from an EMBL/GenBank/DDBJ whole genome shotgun (WGS) entry which is preliminary data.</text>
</comment>
<dbReference type="InterPro" id="IPR017850">
    <property type="entry name" value="Alkaline_phosphatase_core_sf"/>
</dbReference>
<evidence type="ECO:0000313" key="1">
    <source>
        <dbReference type="EMBL" id="TSB04957.1"/>
    </source>
</evidence>
<dbReference type="EMBL" id="VKKU01000001">
    <property type="protein sequence ID" value="TSB04957.1"/>
    <property type="molecule type" value="Genomic_DNA"/>
</dbReference>
<dbReference type="Proteomes" id="UP000320160">
    <property type="component" value="Unassembled WGS sequence"/>
</dbReference>
<dbReference type="OrthoDB" id="9779968at2"/>
<accession>A0A553WJQ8</accession>
<proteinExistence type="predicted"/>
<dbReference type="PANTHER" id="PTHR43737">
    <property type="entry name" value="BLL7424 PROTEIN"/>
    <property type="match status" value="1"/>
</dbReference>
<dbReference type="SUPFAM" id="SSF53649">
    <property type="entry name" value="Alkaline phosphatase-like"/>
    <property type="match status" value="1"/>
</dbReference>
<organism evidence="1 2">
    <name type="scientific">Sphingorhabdus contaminans</name>
    <dbReference type="NCBI Taxonomy" id="1343899"/>
    <lineage>
        <taxon>Bacteria</taxon>
        <taxon>Pseudomonadati</taxon>
        <taxon>Pseudomonadota</taxon>
        <taxon>Alphaproteobacteria</taxon>
        <taxon>Sphingomonadales</taxon>
        <taxon>Sphingomonadaceae</taxon>
        <taxon>Sphingorhabdus</taxon>
    </lineage>
</organism>